<sequence length="584" mass="63336">MRSCLPSLRLAGRLQQSTADEHGKSPIDVESHRQMLLRDRRRKMWRGFCGILSIAVIYLLSELLIWGLSRALAPAKLEFFSSVFGMLLVFLIMMIGCVTWPKLHGVYEAHIQSKIDFINRHMGAAFAMPMVMLNGDYTMDTKTIGLVIGVFVATSLVAWTSVFMLARLAHAIITKISKIPPRRGKSSLGVEVIEKASRRSPGVQTSGIIIRRSPVAREDTDCSGNTLFSETPKLFDATPIHQPHVWTWLCQFWPLIASFVAMFAIGAPLAVVLDEPRILDGSALWFVWMASVTLQRGMKQQVKSYPDPPKLLRILTTLANPVLITILLMTAYTRAKSYAMSTSISDILSKLSSGTQLYTIWTAGVVKSPAAHQPWFGAGDAALSMLGCGFVVWGFKLYECRRQLFSVYGLVTVLVSVAAAAGNVFVGTHAGFLMGLQRPEALAFAARMTTLALAIPAMKNVGGNTSLTVALMITNGILGQLAYPSSLNGIDKNSNQLIRKASTDSCGSAEMTAEGDTDEEVDSAKIVAAGIAIGINGAAMGVAYLYENKSRSAPYAALAMTTYGVVTVVFIAVHPFKDALLSLV</sequence>
<keyword evidence="2" id="KW-1185">Reference proteome</keyword>
<name>A0ACC1QFW5_9HYPO</name>
<dbReference type="Proteomes" id="UP001148737">
    <property type="component" value="Unassembled WGS sequence"/>
</dbReference>
<accession>A0ACC1QFW5</accession>
<gene>
    <name evidence="1" type="ORF">NLG97_g10078</name>
</gene>
<proteinExistence type="predicted"/>
<organism evidence="1 2">
    <name type="scientific">Lecanicillium saksenae</name>
    <dbReference type="NCBI Taxonomy" id="468837"/>
    <lineage>
        <taxon>Eukaryota</taxon>
        <taxon>Fungi</taxon>
        <taxon>Dikarya</taxon>
        <taxon>Ascomycota</taxon>
        <taxon>Pezizomycotina</taxon>
        <taxon>Sordariomycetes</taxon>
        <taxon>Hypocreomycetidae</taxon>
        <taxon>Hypocreales</taxon>
        <taxon>Cordycipitaceae</taxon>
        <taxon>Lecanicillium</taxon>
    </lineage>
</organism>
<evidence type="ECO:0000313" key="2">
    <source>
        <dbReference type="Proteomes" id="UP001148737"/>
    </source>
</evidence>
<evidence type="ECO:0000313" key="1">
    <source>
        <dbReference type="EMBL" id="KAJ3473900.1"/>
    </source>
</evidence>
<reference evidence="1" key="1">
    <citation type="submission" date="2022-07" db="EMBL/GenBank/DDBJ databases">
        <title>Genome Sequence of Lecanicillium saksenae.</title>
        <authorList>
            <person name="Buettner E."/>
        </authorList>
    </citation>
    <scope>NUCLEOTIDE SEQUENCE</scope>
    <source>
        <strain evidence="1">VT-O1</strain>
    </source>
</reference>
<protein>
    <submittedName>
        <fullName evidence="1">Uncharacterized protein</fullName>
    </submittedName>
</protein>
<comment type="caution">
    <text evidence="1">The sequence shown here is derived from an EMBL/GenBank/DDBJ whole genome shotgun (WGS) entry which is preliminary data.</text>
</comment>
<dbReference type="EMBL" id="JANAKD010002333">
    <property type="protein sequence ID" value="KAJ3473900.1"/>
    <property type="molecule type" value="Genomic_DNA"/>
</dbReference>